<protein>
    <submittedName>
        <fullName evidence="2">Uncharacterized protein</fullName>
    </submittedName>
</protein>
<keyword evidence="3" id="KW-1185">Reference proteome</keyword>
<feature type="compositionally biased region" description="Polar residues" evidence="1">
    <location>
        <begin position="35"/>
        <end position="51"/>
    </location>
</feature>
<accession>A0AAD7RSE5</accession>
<evidence type="ECO:0000313" key="3">
    <source>
        <dbReference type="Proteomes" id="UP001221898"/>
    </source>
</evidence>
<dbReference type="EMBL" id="JAINUG010000181">
    <property type="protein sequence ID" value="KAJ8389514.1"/>
    <property type="molecule type" value="Genomic_DNA"/>
</dbReference>
<comment type="caution">
    <text evidence="2">The sequence shown here is derived from an EMBL/GenBank/DDBJ whole genome shotgun (WGS) entry which is preliminary data.</text>
</comment>
<organism evidence="2 3">
    <name type="scientific">Aldrovandia affinis</name>
    <dbReference type="NCBI Taxonomy" id="143900"/>
    <lineage>
        <taxon>Eukaryota</taxon>
        <taxon>Metazoa</taxon>
        <taxon>Chordata</taxon>
        <taxon>Craniata</taxon>
        <taxon>Vertebrata</taxon>
        <taxon>Euteleostomi</taxon>
        <taxon>Actinopterygii</taxon>
        <taxon>Neopterygii</taxon>
        <taxon>Teleostei</taxon>
        <taxon>Notacanthiformes</taxon>
        <taxon>Halosauridae</taxon>
        <taxon>Aldrovandia</taxon>
    </lineage>
</organism>
<proteinExistence type="predicted"/>
<dbReference type="AlphaFoldDB" id="A0AAD7RSE5"/>
<name>A0AAD7RSE5_9TELE</name>
<feature type="compositionally biased region" description="Low complexity" evidence="1">
    <location>
        <begin position="56"/>
        <end position="70"/>
    </location>
</feature>
<dbReference type="Proteomes" id="UP001221898">
    <property type="component" value="Unassembled WGS sequence"/>
</dbReference>
<feature type="compositionally biased region" description="Polar residues" evidence="1">
    <location>
        <begin position="92"/>
        <end position="101"/>
    </location>
</feature>
<sequence>MQTLKEVTPSDDNLRRYSSMLGALHENAILSFGNGTELSSTLNQPAQPSLTESRDPNATTAPPAAVETEPSILSALIPSQATEKDRLWGDSTLPSSGISDQASDHAPGLSRLVGWGWLLPTLLAFCHH</sequence>
<evidence type="ECO:0000256" key="1">
    <source>
        <dbReference type="SAM" id="MobiDB-lite"/>
    </source>
</evidence>
<feature type="region of interest" description="Disordered" evidence="1">
    <location>
        <begin position="85"/>
        <end position="104"/>
    </location>
</feature>
<evidence type="ECO:0000313" key="2">
    <source>
        <dbReference type="EMBL" id="KAJ8389514.1"/>
    </source>
</evidence>
<gene>
    <name evidence="2" type="ORF">AAFF_G00119040</name>
</gene>
<reference evidence="2" key="1">
    <citation type="journal article" date="2023" name="Science">
        <title>Genome structures resolve the early diversification of teleost fishes.</title>
        <authorList>
            <person name="Parey E."/>
            <person name="Louis A."/>
            <person name="Montfort J."/>
            <person name="Bouchez O."/>
            <person name="Roques C."/>
            <person name="Iampietro C."/>
            <person name="Lluch J."/>
            <person name="Castinel A."/>
            <person name="Donnadieu C."/>
            <person name="Desvignes T."/>
            <person name="Floi Bucao C."/>
            <person name="Jouanno E."/>
            <person name="Wen M."/>
            <person name="Mejri S."/>
            <person name="Dirks R."/>
            <person name="Jansen H."/>
            <person name="Henkel C."/>
            <person name="Chen W.J."/>
            <person name="Zahm M."/>
            <person name="Cabau C."/>
            <person name="Klopp C."/>
            <person name="Thompson A.W."/>
            <person name="Robinson-Rechavi M."/>
            <person name="Braasch I."/>
            <person name="Lecointre G."/>
            <person name="Bobe J."/>
            <person name="Postlethwait J.H."/>
            <person name="Berthelot C."/>
            <person name="Roest Crollius H."/>
            <person name="Guiguen Y."/>
        </authorList>
    </citation>
    <scope>NUCLEOTIDE SEQUENCE</scope>
    <source>
        <strain evidence="2">NC1722</strain>
    </source>
</reference>
<feature type="region of interest" description="Disordered" evidence="1">
    <location>
        <begin position="35"/>
        <end position="71"/>
    </location>
</feature>